<protein>
    <submittedName>
        <fullName evidence="1">Uncharacterized protein</fullName>
    </submittedName>
</protein>
<evidence type="ECO:0000313" key="1">
    <source>
        <dbReference type="EMBL" id="DAG03714.1"/>
    </source>
</evidence>
<sequence length="50" mass="5501">MRHSLLTAILFVHAISVALFLWGFGVRHSGLVLFAPGRLCVLGYTCCSCY</sequence>
<reference evidence="1" key="1">
    <citation type="journal article" date="2021" name="Proc. Natl. Acad. Sci. U.S.A.">
        <title>A Catalog of Tens of Thousands of Viruses from Human Metagenomes Reveals Hidden Associations with Chronic Diseases.</title>
        <authorList>
            <person name="Tisza M.J."/>
            <person name="Buck C.B."/>
        </authorList>
    </citation>
    <scope>NUCLEOTIDE SEQUENCE</scope>
    <source>
        <strain evidence="1">Ct6bU4</strain>
    </source>
</reference>
<dbReference type="EMBL" id="BK016234">
    <property type="protein sequence ID" value="DAG03714.1"/>
    <property type="molecule type" value="Genomic_DNA"/>
</dbReference>
<proteinExistence type="predicted"/>
<name>A0A8S5VAB9_9CAUD</name>
<organism evidence="1">
    <name type="scientific">Siphoviridae sp. ct6bU4</name>
    <dbReference type="NCBI Taxonomy" id="2825344"/>
    <lineage>
        <taxon>Viruses</taxon>
        <taxon>Duplodnaviria</taxon>
        <taxon>Heunggongvirae</taxon>
        <taxon>Uroviricota</taxon>
        <taxon>Caudoviricetes</taxon>
    </lineage>
</organism>
<accession>A0A8S5VAB9</accession>